<dbReference type="EC" id="2.4.2.22" evidence="1"/>
<organism evidence="1 2">
    <name type="scientific">Gracilibacillus halophilus YIM-C55.5</name>
    <dbReference type="NCBI Taxonomy" id="1308866"/>
    <lineage>
        <taxon>Bacteria</taxon>
        <taxon>Bacillati</taxon>
        <taxon>Bacillota</taxon>
        <taxon>Bacilli</taxon>
        <taxon>Bacillales</taxon>
        <taxon>Bacillaceae</taxon>
        <taxon>Gracilibacillus</taxon>
    </lineage>
</organism>
<evidence type="ECO:0000313" key="1">
    <source>
        <dbReference type="EMBL" id="ENH95778.1"/>
    </source>
</evidence>
<dbReference type="PATRIC" id="fig|1308866.3.peg.2845"/>
<evidence type="ECO:0000313" key="2">
    <source>
        <dbReference type="Proteomes" id="UP000012283"/>
    </source>
</evidence>
<gene>
    <name evidence="1" type="ORF">J416_14123</name>
</gene>
<dbReference type="eggNOG" id="COG0503">
    <property type="taxonomic scope" value="Bacteria"/>
</dbReference>
<dbReference type="AlphaFoldDB" id="N4W6D8"/>
<proteinExistence type="predicted"/>
<reference evidence="1 2" key="1">
    <citation type="submission" date="2013-03" db="EMBL/GenBank/DDBJ databases">
        <title>Draft genome sequence of Gracibacillus halophilus YIM-C55.5, a moderately halophilic and thermophilic organism from the Xiaochaidamu salt lake.</title>
        <authorList>
            <person name="Sugumar T."/>
            <person name="Polireddy D.R."/>
            <person name="Antony A."/>
            <person name="Madhava Y.R."/>
            <person name="Sivakumar N."/>
        </authorList>
    </citation>
    <scope>NUCLEOTIDE SEQUENCE [LARGE SCALE GENOMIC DNA]</scope>
    <source>
        <strain evidence="1 2">YIM-C55.5</strain>
    </source>
</reference>
<keyword evidence="2" id="KW-1185">Reference proteome</keyword>
<comment type="caution">
    <text evidence="1">The sequence shown here is derived from an EMBL/GenBank/DDBJ whole genome shotgun (WGS) entry which is preliminary data.</text>
</comment>
<protein>
    <submittedName>
        <fullName evidence="1">Xanthine phosphoribosyltransferase</fullName>
        <ecNumber evidence="1">2.4.2.22</ecNumber>
    </submittedName>
</protein>
<keyword evidence="1" id="KW-0328">Glycosyltransferase</keyword>
<accession>N4W6D8</accession>
<dbReference type="Proteomes" id="UP000012283">
    <property type="component" value="Unassembled WGS sequence"/>
</dbReference>
<dbReference type="STRING" id="1308866.J416_14123"/>
<keyword evidence="1" id="KW-0808">Transferase</keyword>
<sequence>MRIPSFYSKTLPYSLRTTLTLKDGLITSTVYSYTKQETNDISIFDQFLQKDDH</sequence>
<dbReference type="GO" id="GO:0000310">
    <property type="term" value="F:xanthine phosphoribosyltransferase activity"/>
    <property type="evidence" value="ECO:0007669"/>
    <property type="project" value="UniProtKB-EC"/>
</dbReference>
<name>N4W6D8_9BACI</name>
<dbReference type="EMBL" id="APML01000074">
    <property type="protein sequence ID" value="ENH95778.1"/>
    <property type="molecule type" value="Genomic_DNA"/>
</dbReference>